<accession>A0AB34J693</accession>
<keyword evidence="6" id="KW-0865">Zymogen</keyword>
<evidence type="ECO:0000256" key="3">
    <source>
        <dbReference type="ARBA" id="ARBA00022729"/>
    </source>
</evidence>
<dbReference type="CDD" id="cd05471">
    <property type="entry name" value="pepsin_like"/>
    <property type="match status" value="1"/>
</dbReference>
<evidence type="ECO:0000256" key="6">
    <source>
        <dbReference type="ARBA" id="ARBA00023145"/>
    </source>
</evidence>
<reference evidence="10 11" key="1">
    <citation type="journal article" date="2024" name="Science">
        <title>Giant polyketide synthase enzymes in the biosynthesis of giant marine polyether toxins.</title>
        <authorList>
            <person name="Fallon T.R."/>
            <person name="Shende V.V."/>
            <person name="Wierzbicki I.H."/>
            <person name="Pendleton A.L."/>
            <person name="Watervoot N.F."/>
            <person name="Auber R.P."/>
            <person name="Gonzalez D.J."/>
            <person name="Wisecaver J.H."/>
            <person name="Moore B.S."/>
        </authorList>
    </citation>
    <scope>NUCLEOTIDE SEQUENCE [LARGE SCALE GENOMIC DNA]</scope>
    <source>
        <strain evidence="10 11">12B1</strain>
    </source>
</reference>
<dbReference type="InterPro" id="IPR033121">
    <property type="entry name" value="PEPTIDASE_A1"/>
</dbReference>
<evidence type="ECO:0000259" key="9">
    <source>
        <dbReference type="PROSITE" id="PS51767"/>
    </source>
</evidence>
<dbReference type="InterPro" id="IPR034164">
    <property type="entry name" value="Pepsin-like_dom"/>
</dbReference>
<dbReference type="InterPro" id="IPR021109">
    <property type="entry name" value="Peptidase_aspartic_dom_sf"/>
</dbReference>
<dbReference type="GO" id="GO:0004190">
    <property type="term" value="F:aspartic-type endopeptidase activity"/>
    <property type="evidence" value="ECO:0007669"/>
    <property type="project" value="UniProtKB-KW"/>
</dbReference>
<dbReference type="Proteomes" id="UP001515480">
    <property type="component" value="Unassembled WGS sequence"/>
</dbReference>
<keyword evidence="2 7" id="KW-0645">Protease</keyword>
<feature type="domain" description="Peptidase A1" evidence="9">
    <location>
        <begin position="45"/>
        <end position="403"/>
    </location>
</feature>
<evidence type="ECO:0000256" key="4">
    <source>
        <dbReference type="ARBA" id="ARBA00022750"/>
    </source>
</evidence>
<evidence type="ECO:0000256" key="7">
    <source>
        <dbReference type="RuleBase" id="RU000454"/>
    </source>
</evidence>
<dbReference type="EMBL" id="JBGBPQ010000012">
    <property type="protein sequence ID" value="KAL1514721.1"/>
    <property type="molecule type" value="Genomic_DNA"/>
</dbReference>
<dbReference type="PRINTS" id="PR00792">
    <property type="entry name" value="PEPSIN"/>
</dbReference>
<dbReference type="Gene3D" id="2.40.70.10">
    <property type="entry name" value="Acid Proteases"/>
    <property type="match status" value="2"/>
</dbReference>
<gene>
    <name evidence="10" type="ORF">AB1Y20_003808</name>
</gene>
<dbReference type="SUPFAM" id="SSF50630">
    <property type="entry name" value="Acid proteases"/>
    <property type="match status" value="1"/>
</dbReference>
<dbReference type="PANTHER" id="PTHR47965">
    <property type="entry name" value="ASPARTYL PROTEASE-RELATED"/>
    <property type="match status" value="1"/>
</dbReference>
<dbReference type="AlphaFoldDB" id="A0AB34J693"/>
<name>A0AB34J693_PRYPA</name>
<dbReference type="Pfam" id="PF00026">
    <property type="entry name" value="Asp"/>
    <property type="match status" value="1"/>
</dbReference>
<evidence type="ECO:0000256" key="5">
    <source>
        <dbReference type="ARBA" id="ARBA00022801"/>
    </source>
</evidence>
<evidence type="ECO:0000256" key="1">
    <source>
        <dbReference type="ARBA" id="ARBA00007447"/>
    </source>
</evidence>
<dbReference type="PANTHER" id="PTHR47965:SF12">
    <property type="entry name" value="ASPARTIC PROTEINASE 3-RELATED"/>
    <property type="match status" value="1"/>
</dbReference>
<keyword evidence="11" id="KW-1185">Reference proteome</keyword>
<sequence length="503" mass="53906">MRRLTATPTILPLLIASSAAVVPYPPDALQLPLLRRSTPTGAPRYLVGVTVGEPGQTLSVLLDTGSHLLLVRDARRGVCAPGADVPSDGNCFNSSTSASLVSNISDPTGTLPIFVDVDTEVTLRYTSAADLFSFAGLHAAINATLGSIGLLSNSSDTDTAYFWADADGVLGASHSSLSTNPIELLLQPHGLMFALDLSPRGANGGTLLLGGTYALPTTAEEAASTPLPGVEWSEVQDRPRYQQLELFEPAVCGASLLGKTSSHWSAIVDTGSSCLSLPDDVFDAMWGWVPANCTSDSPPSPGTTTIRRCYLLPSMDATKLPVLSFRLEQHGRTLQLPLEDLLLPPDQNGAREFCVRSTHRTAADASCPEACPSSSPILIGTMALQRFFAVFDMQSTRSRVGLAPKYPSLSSEELAVRKESCIQKSKCIGQQHYSAASNRCIQPDCKERYFQHLDEERGECDHVFPFKVLITLLIGGFTIAEVLLQRCQIQFPLEAELTVADAN</sequence>
<dbReference type="PROSITE" id="PS00141">
    <property type="entry name" value="ASP_PROTEASE"/>
    <property type="match status" value="1"/>
</dbReference>
<keyword evidence="3 8" id="KW-0732">Signal</keyword>
<dbReference type="GO" id="GO:0006508">
    <property type="term" value="P:proteolysis"/>
    <property type="evidence" value="ECO:0007669"/>
    <property type="project" value="UniProtKB-KW"/>
</dbReference>
<comment type="similarity">
    <text evidence="1 7">Belongs to the peptidase A1 family.</text>
</comment>
<evidence type="ECO:0000256" key="2">
    <source>
        <dbReference type="ARBA" id="ARBA00022670"/>
    </source>
</evidence>
<evidence type="ECO:0000313" key="10">
    <source>
        <dbReference type="EMBL" id="KAL1514721.1"/>
    </source>
</evidence>
<dbReference type="PROSITE" id="PS51767">
    <property type="entry name" value="PEPTIDASE_A1"/>
    <property type="match status" value="1"/>
</dbReference>
<evidence type="ECO:0000256" key="8">
    <source>
        <dbReference type="SAM" id="SignalP"/>
    </source>
</evidence>
<comment type="caution">
    <text evidence="10">The sequence shown here is derived from an EMBL/GenBank/DDBJ whole genome shotgun (WGS) entry which is preliminary data.</text>
</comment>
<proteinExistence type="inferred from homology"/>
<keyword evidence="4 7" id="KW-0064">Aspartyl protease</keyword>
<dbReference type="InterPro" id="IPR001969">
    <property type="entry name" value="Aspartic_peptidase_AS"/>
</dbReference>
<organism evidence="10 11">
    <name type="scientific">Prymnesium parvum</name>
    <name type="common">Toxic golden alga</name>
    <dbReference type="NCBI Taxonomy" id="97485"/>
    <lineage>
        <taxon>Eukaryota</taxon>
        <taxon>Haptista</taxon>
        <taxon>Haptophyta</taxon>
        <taxon>Prymnesiophyceae</taxon>
        <taxon>Prymnesiales</taxon>
        <taxon>Prymnesiaceae</taxon>
        <taxon>Prymnesium</taxon>
    </lineage>
</organism>
<evidence type="ECO:0000313" key="11">
    <source>
        <dbReference type="Proteomes" id="UP001515480"/>
    </source>
</evidence>
<feature type="signal peptide" evidence="8">
    <location>
        <begin position="1"/>
        <end position="20"/>
    </location>
</feature>
<dbReference type="InterPro" id="IPR001461">
    <property type="entry name" value="Aspartic_peptidase_A1"/>
</dbReference>
<protein>
    <recommendedName>
        <fullName evidence="9">Peptidase A1 domain-containing protein</fullName>
    </recommendedName>
</protein>
<feature type="chain" id="PRO_5044227830" description="Peptidase A1 domain-containing protein" evidence="8">
    <location>
        <begin position="21"/>
        <end position="503"/>
    </location>
</feature>
<keyword evidence="5 7" id="KW-0378">Hydrolase</keyword>